<gene>
    <name evidence="1" type="ORF">HanXRQr2_Chr14g0668921</name>
</gene>
<dbReference type="EMBL" id="MNCJ02000329">
    <property type="protein sequence ID" value="KAF5771286.1"/>
    <property type="molecule type" value="Genomic_DNA"/>
</dbReference>
<protein>
    <submittedName>
        <fullName evidence="1">Uncharacterized protein</fullName>
    </submittedName>
</protein>
<organism evidence="1 2">
    <name type="scientific">Helianthus annuus</name>
    <name type="common">Common sunflower</name>
    <dbReference type="NCBI Taxonomy" id="4232"/>
    <lineage>
        <taxon>Eukaryota</taxon>
        <taxon>Viridiplantae</taxon>
        <taxon>Streptophyta</taxon>
        <taxon>Embryophyta</taxon>
        <taxon>Tracheophyta</taxon>
        <taxon>Spermatophyta</taxon>
        <taxon>Magnoliopsida</taxon>
        <taxon>eudicotyledons</taxon>
        <taxon>Gunneridae</taxon>
        <taxon>Pentapetalae</taxon>
        <taxon>asterids</taxon>
        <taxon>campanulids</taxon>
        <taxon>Asterales</taxon>
        <taxon>Asteraceae</taxon>
        <taxon>Asteroideae</taxon>
        <taxon>Heliantheae alliance</taxon>
        <taxon>Heliantheae</taxon>
        <taxon>Helianthus</taxon>
    </lineage>
</organism>
<evidence type="ECO:0000313" key="1">
    <source>
        <dbReference type="EMBL" id="KAF5771286.1"/>
    </source>
</evidence>
<name>A0A9K3ED48_HELAN</name>
<proteinExistence type="predicted"/>
<keyword evidence="2" id="KW-1185">Reference proteome</keyword>
<dbReference type="Gramene" id="mRNA:HanXRQr2_Chr14g0668921">
    <property type="protein sequence ID" value="mRNA:HanXRQr2_Chr14g0668921"/>
    <property type="gene ID" value="HanXRQr2_Chr14g0668921"/>
</dbReference>
<comment type="caution">
    <text evidence="1">The sequence shown here is derived from an EMBL/GenBank/DDBJ whole genome shotgun (WGS) entry which is preliminary data.</text>
</comment>
<reference evidence="1" key="2">
    <citation type="submission" date="2020-06" db="EMBL/GenBank/DDBJ databases">
        <title>Helianthus annuus Genome sequencing and assembly Release 2.</title>
        <authorList>
            <person name="Gouzy J."/>
            <person name="Langlade N."/>
            <person name="Munos S."/>
        </authorList>
    </citation>
    <scope>NUCLEOTIDE SEQUENCE</scope>
    <source>
        <tissue evidence="1">Leaves</tissue>
    </source>
</reference>
<dbReference type="Proteomes" id="UP000215914">
    <property type="component" value="Unassembled WGS sequence"/>
</dbReference>
<dbReference type="AlphaFoldDB" id="A0A9K3ED48"/>
<evidence type="ECO:0000313" key="2">
    <source>
        <dbReference type="Proteomes" id="UP000215914"/>
    </source>
</evidence>
<accession>A0A9K3ED48</accession>
<sequence>MLLVQIRTRNSPEETGDVTGVVAGNRKPASVLSIRLIVKMMKESS</sequence>
<reference evidence="1" key="1">
    <citation type="journal article" date="2017" name="Nature">
        <title>The sunflower genome provides insights into oil metabolism, flowering and Asterid evolution.</title>
        <authorList>
            <person name="Badouin H."/>
            <person name="Gouzy J."/>
            <person name="Grassa C.J."/>
            <person name="Murat F."/>
            <person name="Staton S.E."/>
            <person name="Cottret L."/>
            <person name="Lelandais-Briere C."/>
            <person name="Owens G.L."/>
            <person name="Carrere S."/>
            <person name="Mayjonade B."/>
            <person name="Legrand L."/>
            <person name="Gill N."/>
            <person name="Kane N.C."/>
            <person name="Bowers J.E."/>
            <person name="Hubner S."/>
            <person name="Bellec A."/>
            <person name="Berard A."/>
            <person name="Berges H."/>
            <person name="Blanchet N."/>
            <person name="Boniface M.C."/>
            <person name="Brunel D."/>
            <person name="Catrice O."/>
            <person name="Chaidir N."/>
            <person name="Claudel C."/>
            <person name="Donnadieu C."/>
            <person name="Faraut T."/>
            <person name="Fievet G."/>
            <person name="Helmstetter N."/>
            <person name="King M."/>
            <person name="Knapp S.J."/>
            <person name="Lai Z."/>
            <person name="Le Paslier M.C."/>
            <person name="Lippi Y."/>
            <person name="Lorenzon L."/>
            <person name="Mandel J.R."/>
            <person name="Marage G."/>
            <person name="Marchand G."/>
            <person name="Marquand E."/>
            <person name="Bret-Mestries E."/>
            <person name="Morien E."/>
            <person name="Nambeesan S."/>
            <person name="Nguyen T."/>
            <person name="Pegot-Espagnet P."/>
            <person name="Pouilly N."/>
            <person name="Raftis F."/>
            <person name="Sallet E."/>
            <person name="Schiex T."/>
            <person name="Thomas J."/>
            <person name="Vandecasteele C."/>
            <person name="Vares D."/>
            <person name="Vear F."/>
            <person name="Vautrin S."/>
            <person name="Crespi M."/>
            <person name="Mangin B."/>
            <person name="Burke J.M."/>
            <person name="Salse J."/>
            <person name="Munos S."/>
            <person name="Vincourt P."/>
            <person name="Rieseberg L.H."/>
            <person name="Langlade N.B."/>
        </authorList>
    </citation>
    <scope>NUCLEOTIDE SEQUENCE</scope>
    <source>
        <tissue evidence="1">Leaves</tissue>
    </source>
</reference>